<organism evidence="2 3">
    <name type="scientific">Pseudoxanthomonas composti</name>
    <dbReference type="NCBI Taxonomy" id="2137479"/>
    <lineage>
        <taxon>Bacteria</taxon>
        <taxon>Pseudomonadati</taxon>
        <taxon>Pseudomonadota</taxon>
        <taxon>Gammaproteobacteria</taxon>
        <taxon>Lysobacterales</taxon>
        <taxon>Lysobacteraceae</taxon>
        <taxon>Pseudoxanthomonas</taxon>
    </lineage>
</organism>
<comment type="caution">
    <text evidence="2">The sequence shown here is derived from an EMBL/GenBank/DDBJ whole genome shotgun (WGS) entry which is preliminary data.</text>
</comment>
<evidence type="ECO:0008006" key="4">
    <source>
        <dbReference type="Google" id="ProtNLM"/>
    </source>
</evidence>
<keyword evidence="3" id="KW-1185">Reference proteome</keyword>
<dbReference type="AlphaFoldDB" id="A0A4Q1JQR5"/>
<gene>
    <name evidence="2" type="ORF">EPA99_18250</name>
</gene>
<dbReference type="OrthoDB" id="5966759at2"/>
<feature type="compositionally biased region" description="Basic and acidic residues" evidence="1">
    <location>
        <begin position="1"/>
        <end position="16"/>
    </location>
</feature>
<proteinExistence type="predicted"/>
<evidence type="ECO:0000313" key="2">
    <source>
        <dbReference type="EMBL" id="RXQ98915.1"/>
    </source>
</evidence>
<sequence>MASNTPRDDAQRDLNRDPISGAPGSHPIGVGVGGAGGAAAGAAAGALLGPIGMLVGGAIGAVAGAAAGKGVAERVDPTGEEAYWRQAWADREYTKQGYDYDGDYSPAYTYGASARDAHRERVWDDSLEADLRQGWIDARGNSRLEWDDARAPVRDAWDRSDRTHRAYDASDRYYEGEFSSADYRQPGMAFEQDYRPAYRYGTYARAQYPGRTWDDALERDMETDWTRIRGDSRLEWSDAKSAVRHAWNDMERAVPGNGGRSSR</sequence>
<dbReference type="Proteomes" id="UP000289784">
    <property type="component" value="Unassembled WGS sequence"/>
</dbReference>
<evidence type="ECO:0000313" key="3">
    <source>
        <dbReference type="Proteomes" id="UP000289784"/>
    </source>
</evidence>
<reference evidence="2 3" key="1">
    <citation type="submission" date="2019-01" db="EMBL/GenBank/DDBJ databases">
        <title>Pseudoxanthomonas composti sp. nov., isolated from compost.</title>
        <authorList>
            <person name="Yang G."/>
        </authorList>
    </citation>
    <scope>NUCLEOTIDE SEQUENCE [LARGE SCALE GENOMIC DNA]</scope>
    <source>
        <strain evidence="2 3">GSS15</strain>
    </source>
</reference>
<protein>
    <recommendedName>
        <fullName evidence="4">Glycine zipper domain-containing protein</fullName>
    </recommendedName>
</protein>
<accession>A0A4Q1JQR5</accession>
<name>A0A4Q1JQR5_9GAMM</name>
<dbReference type="EMBL" id="SAWZ01000017">
    <property type="protein sequence ID" value="RXQ98915.1"/>
    <property type="molecule type" value="Genomic_DNA"/>
</dbReference>
<evidence type="ECO:0000256" key="1">
    <source>
        <dbReference type="SAM" id="MobiDB-lite"/>
    </source>
</evidence>
<feature type="region of interest" description="Disordered" evidence="1">
    <location>
        <begin position="1"/>
        <end position="33"/>
    </location>
</feature>